<dbReference type="AlphaFoldDB" id="A0A7S1Z7P8"/>
<proteinExistence type="predicted"/>
<feature type="compositionally biased region" description="Basic and acidic residues" evidence="1">
    <location>
        <begin position="38"/>
        <end position="55"/>
    </location>
</feature>
<organism evidence="2">
    <name type="scientific">Trieres chinensis</name>
    <name type="common">Marine centric diatom</name>
    <name type="synonym">Odontella sinensis</name>
    <dbReference type="NCBI Taxonomy" id="1514140"/>
    <lineage>
        <taxon>Eukaryota</taxon>
        <taxon>Sar</taxon>
        <taxon>Stramenopiles</taxon>
        <taxon>Ochrophyta</taxon>
        <taxon>Bacillariophyta</taxon>
        <taxon>Mediophyceae</taxon>
        <taxon>Biddulphiophycidae</taxon>
        <taxon>Eupodiscales</taxon>
        <taxon>Parodontellaceae</taxon>
        <taxon>Trieres</taxon>
    </lineage>
</organism>
<evidence type="ECO:0000256" key="1">
    <source>
        <dbReference type="SAM" id="MobiDB-lite"/>
    </source>
</evidence>
<gene>
    <name evidence="2" type="ORF">OSIN01602_LOCUS5657</name>
</gene>
<name>A0A7S1Z7P8_TRICV</name>
<accession>A0A7S1Z7P8</accession>
<sequence length="110" mass="12563">MPEGNPITSMMRSMMESQKERDAKFIHRIGESSVDSQKVVDERSGPTRADMFWRSDPRSRGNDHFYFAHSSYKGKPEGCVSSYKAYRYYSDKAAERRDALLAKAKAEEGA</sequence>
<evidence type="ECO:0000313" key="2">
    <source>
        <dbReference type="EMBL" id="CAD9330505.1"/>
    </source>
</evidence>
<reference evidence="2" key="1">
    <citation type="submission" date="2021-01" db="EMBL/GenBank/DDBJ databases">
        <authorList>
            <person name="Corre E."/>
            <person name="Pelletier E."/>
            <person name="Niang G."/>
            <person name="Scheremetjew M."/>
            <person name="Finn R."/>
            <person name="Kale V."/>
            <person name="Holt S."/>
            <person name="Cochrane G."/>
            <person name="Meng A."/>
            <person name="Brown T."/>
            <person name="Cohen L."/>
        </authorList>
    </citation>
    <scope>NUCLEOTIDE SEQUENCE</scope>
    <source>
        <strain evidence="2">Grunow 1884</strain>
    </source>
</reference>
<feature type="region of interest" description="Disordered" evidence="1">
    <location>
        <begin position="31"/>
        <end position="55"/>
    </location>
</feature>
<protein>
    <submittedName>
        <fullName evidence="2">Uncharacterized protein</fullName>
    </submittedName>
</protein>
<dbReference type="EMBL" id="HBGO01010199">
    <property type="protein sequence ID" value="CAD9330505.1"/>
    <property type="molecule type" value="Transcribed_RNA"/>
</dbReference>